<name>A0A6I1MYG7_9CLOT</name>
<evidence type="ECO:0000313" key="3">
    <source>
        <dbReference type="Proteomes" id="UP000430345"/>
    </source>
</evidence>
<feature type="domain" description="Transposase IS4-like" evidence="1">
    <location>
        <begin position="18"/>
        <end position="61"/>
    </location>
</feature>
<dbReference type="GO" id="GO:0006313">
    <property type="term" value="P:DNA transposition"/>
    <property type="evidence" value="ECO:0007669"/>
    <property type="project" value="InterPro"/>
</dbReference>
<evidence type="ECO:0000259" key="1">
    <source>
        <dbReference type="Pfam" id="PF01609"/>
    </source>
</evidence>
<accession>A0A6I1MYG7</accession>
<dbReference type="AlphaFoldDB" id="A0A6I1MYG7"/>
<evidence type="ECO:0000313" key="2">
    <source>
        <dbReference type="EMBL" id="MPQ45169.1"/>
    </source>
</evidence>
<dbReference type="EMBL" id="WHJC01000478">
    <property type="protein sequence ID" value="MPQ45169.1"/>
    <property type="molecule type" value="Genomic_DNA"/>
</dbReference>
<dbReference type="Pfam" id="PF01609">
    <property type="entry name" value="DDE_Tnp_1"/>
    <property type="match status" value="1"/>
</dbReference>
<feature type="non-terminal residue" evidence="2">
    <location>
        <position position="67"/>
    </location>
</feature>
<keyword evidence="3" id="KW-1185">Reference proteome</keyword>
<dbReference type="GO" id="GO:0003677">
    <property type="term" value="F:DNA binding"/>
    <property type="evidence" value="ECO:0007669"/>
    <property type="project" value="InterPro"/>
</dbReference>
<gene>
    <name evidence="2" type="ORF">GBZ86_15730</name>
</gene>
<dbReference type="InterPro" id="IPR002559">
    <property type="entry name" value="Transposase_11"/>
</dbReference>
<organism evidence="2 3">
    <name type="scientific">Clostridium tarantellae</name>
    <dbReference type="NCBI Taxonomy" id="39493"/>
    <lineage>
        <taxon>Bacteria</taxon>
        <taxon>Bacillati</taxon>
        <taxon>Bacillota</taxon>
        <taxon>Clostridia</taxon>
        <taxon>Eubacteriales</taxon>
        <taxon>Clostridiaceae</taxon>
        <taxon>Clostridium</taxon>
    </lineage>
</organism>
<dbReference type="Proteomes" id="UP000430345">
    <property type="component" value="Unassembled WGS sequence"/>
</dbReference>
<protein>
    <submittedName>
        <fullName evidence="2">Transposase</fullName>
    </submittedName>
</protein>
<dbReference type="RefSeq" id="WP_152892227.1">
    <property type="nucleotide sequence ID" value="NZ_WHJC01000478.1"/>
</dbReference>
<comment type="caution">
    <text evidence="2">The sequence shown here is derived from an EMBL/GenBank/DDBJ whole genome shotgun (WGS) entry which is preliminary data.</text>
</comment>
<reference evidence="2 3" key="1">
    <citation type="submission" date="2019-10" db="EMBL/GenBank/DDBJ databases">
        <title>The Genome Sequence of Clostridium tarantellae Isolated from Fish Brain.</title>
        <authorList>
            <person name="Bano L."/>
            <person name="Kiel M."/>
            <person name="Sales G."/>
            <person name="Doxey A.C."/>
            <person name="Mansfield M.J."/>
            <person name="Schiavone M."/>
            <person name="Rossetto O."/>
            <person name="Pirazzini M."/>
            <person name="Dobrindt U."/>
            <person name="Montecucco C."/>
        </authorList>
    </citation>
    <scope>NUCLEOTIDE SEQUENCE [LARGE SCALE GENOMIC DNA]</scope>
    <source>
        <strain evidence="2 3">DSM 3997</strain>
    </source>
</reference>
<sequence>MSSLLEKSVNFNSKIKINFEGGNLTSDSGFANPELFKLIEENKAFYAIRLKANSSLYAKSEDLTKKM</sequence>
<dbReference type="GO" id="GO:0004803">
    <property type="term" value="F:transposase activity"/>
    <property type="evidence" value="ECO:0007669"/>
    <property type="project" value="InterPro"/>
</dbReference>
<dbReference type="OrthoDB" id="6627885at2"/>
<proteinExistence type="predicted"/>